<proteinExistence type="predicted"/>
<dbReference type="SMART" id="SM00280">
    <property type="entry name" value="KAZAL"/>
    <property type="match status" value="1"/>
</dbReference>
<name>A0A8T1S297_CHESE</name>
<keyword evidence="4" id="KW-0722">Serine protease inhibitor</keyword>
<dbReference type="PROSITE" id="PS00282">
    <property type="entry name" value="KAZAL_1"/>
    <property type="match status" value="1"/>
</dbReference>
<feature type="chain" id="PRO_5035935533" description="Kazal-like domain-containing protein" evidence="6">
    <location>
        <begin position="32"/>
        <end position="87"/>
    </location>
</feature>
<dbReference type="EMBL" id="JAHGAV010001049">
    <property type="protein sequence ID" value="KAG6922971.1"/>
    <property type="molecule type" value="Genomic_DNA"/>
</dbReference>
<dbReference type="Pfam" id="PF00050">
    <property type="entry name" value="Kazal_1"/>
    <property type="match status" value="1"/>
</dbReference>
<dbReference type="GO" id="GO:0007286">
    <property type="term" value="P:spermatid development"/>
    <property type="evidence" value="ECO:0007669"/>
    <property type="project" value="InterPro"/>
</dbReference>
<dbReference type="InterPro" id="IPR036058">
    <property type="entry name" value="Kazal_dom_sf"/>
</dbReference>
<evidence type="ECO:0000256" key="3">
    <source>
        <dbReference type="ARBA" id="ARBA00022690"/>
    </source>
</evidence>
<gene>
    <name evidence="8" type="ORF">G0U57_000323</name>
</gene>
<evidence type="ECO:0000313" key="8">
    <source>
        <dbReference type="EMBL" id="KAG6922971.1"/>
    </source>
</evidence>
<evidence type="ECO:0000256" key="1">
    <source>
        <dbReference type="ARBA" id="ARBA00004613"/>
    </source>
</evidence>
<evidence type="ECO:0000259" key="7">
    <source>
        <dbReference type="PROSITE" id="PS51465"/>
    </source>
</evidence>
<dbReference type="OrthoDB" id="126772at2759"/>
<dbReference type="InterPro" id="IPR042167">
    <property type="entry name" value="SPINK2"/>
</dbReference>
<keyword evidence="5" id="KW-1015">Disulfide bond</keyword>
<dbReference type="AlphaFoldDB" id="A0A8T1S297"/>
<dbReference type="PROSITE" id="PS51465">
    <property type="entry name" value="KAZAL_2"/>
    <property type="match status" value="1"/>
</dbReference>
<dbReference type="Gene3D" id="3.30.60.30">
    <property type="match status" value="1"/>
</dbReference>
<evidence type="ECO:0000256" key="2">
    <source>
        <dbReference type="ARBA" id="ARBA00022525"/>
    </source>
</evidence>
<accession>A0A8T1S297</accession>
<comment type="caution">
    <text evidence="8">The sequence shown here is derived from an EMBL/GenBank/DDBJ whole genome shotgun (WGS) entry which is preliminary data.</text>
</comment>
<dbReference type="GO" id="GO:0004867">
    <property type="term" value="F:serine-type endopeptidase inhibitor activity"/>
    <property type="evidence" value="ECO:0007669"/>
    <property type="project" value="UniProtKB-KW"/>
</dbReference>
<dbReference type="GO" id="GO:0005576">
    <property type="term" value="C:extracellular region"/>
    <property type="evidence" value="ECO:0007669"/>
    <property type="project" value="UniProtKB-SubCell"/>
</dbReference>
<keyword evidence="3" id="KW-0646">Protease inhibitor</keyword>
<evidence type="ECO:0000256" key="4">
    <source>
        <dbReference type="ARBA" id="ARBA00022900"/>
    </source>
</evidence>
<dbReference type="PRINTS" id="PR00290">
    <property type="entry name" value="KAZALINHBTR"/>
</dbReference>
<protein>
    <recommendedName>
        <fullName evidence="7">Kazal-like domain-containing protein</fullName>
    </recommendedName>
</protein>
<dbReference type="PANTHER" id="PTHR47608:SF1">
    <property type="entry name" value="SERINE PROTEASE INHIBITOR KAZAL-TYPE 2"/>
    <property type="match status" value="1"/>
</dbReference>
<dbReference type="SUPFAM" id="SSF100895">
    <property type="entry name" value="Kazal-type serine protease inhibitors"/>
    <property type="match status" value="1"/>
</dbReference>
<evidence type="ECO:0000313" key="9">
    <source>
        <dbReference type="Proteomes" id="UP000765507"/>
    </source>
</evidence>
<comment type="subcellular location">
    <subcellularLocation>
        <location evidence="1">Secreted</location>
    </subcellularLocation>
</comment>
<dbReference type="Proteomes" id="UP000765507">
    <property type="component" value="Unassembled WGS sequence"/>
</dbReference>
<sequence>MGALSRVVRGTTALLLCWALAGLLLPPPARAAADISPKCYLYGLPGCPKNFNPVCGTDGRTYPNECALCLSNRENRRDVKIRWKGYC</sequence>
<dbReference type="PANTHER" id="PTHR47608">
    <property type="entry name" value="SERINE PROTEASE INHIBITOR KAZAL-TYPE 2, SPINK2"/>
    <property type="match status" value="1"/>
</dbReference>
<keyword evidence="9" id="KW-1185">Reference proteome</keyword>
<evidence type="ECO:0000256" key="5">
    <source>
        <dbReference type="ARBA" id="ARBA00023157"/>
    </source>
</evidence>
<keyword evidence="6" id="KW-0732">Signal</keyword>
<feature type="signal peptide" evidence="6">
    <location>
        <begin position="1"/>
        <end position="31"/>
    </location>
</feature>
<dbReference type="FunFam" id="3.30.60.30:FF:000031">
    <property type="entry name" value="Serine protease inhibitor Kazal-type 2"/>
    <property type="match status" value="1"/>
</dbReference>
<reference evidence="8 9" key="1">
    <citation type="journal article" date="2020" name="G3 (Bethesda)">
        <title>Draft Genome of the Common Snapping Turtle, Chelydra serpentina, a Model for Phenotypic Plasticity in Reptiles.</title>
        <authorList>
            <person name="Das D."/>
            <person name="Singh S.K."/>
            <person name="Bierstedt J."/>
            <person name="Erickson A."/>
            <person name="Galli G.L.J."/>
            <person name="Crossley D.A. 2nd"/>
            <person name="Rhen T."/>
        </authorList>
    </citation>
    <scope>NUCLEOTIDE SEQUENCE [LARGE SCALE GENOMIC DNA]</scope>
    <source>
        <strain evidence="8">KW</strain>
    </source>
</reference>
<dbReference type="InterPro" id="IPR001239">
    <property type="entry name" value="Prot_inh_Kazal-m"/>
</dbReference>
<feature type="domain" description="Kazal-like" evidence="7">
    <location>
        <begin position="33"/>
        <end position="87"/>
    </location>
</feature>
<keyword evidence="2" id="KW-0964">Secreted</keyword>
<dbReference type="InterPro" id="IPR002350">
    <property type="entry name" value="Kazal_dom"/>
</dbReference>
<evidence type="ECO:0000256" key="6">
    <source>
        <dbReference type="SAM" id="SignalP"/>
    </source>
</evidence>
<dbReference type="CDD" id="cd01327">
    <property type="entry name" value="KAZAL_PSTI"/>
    <property type="match status" value="1"/>
</dbReference>
<organism evidence="8 9">
    <name type="scientific">Chelydra serpentina</name>
    <name type="common">Snapping turtle</name>
    <name type="synonym">Testudo serpentina</name>
    <dbReference type="NCBI Taxonomy" id="8475"/>
    <lineage>
        <taxon>Eukaryota</taxon>
        <taxon>Metazoa</taxon>
        <taxon>Chordata</taxon>
        <taxon>Craniata</taxon>
        <taxon>Vertebrata</taxon>
        <taxon>Euteleostomi</taxon>
        <taxon>Archelosauria</taxon>
        <taxon>Testudinata</taxon>
        <taxon>Testudines</taxon>
        <taxon>Cryptodira</taxon>
        <taxon>Durocryptodira</taxon>
        <taxon>Americhelydia</taxon>
        <taxon>Chelydroidea</taxon>
        <taxon>Chelydridae</taxon>
        <taxon>Chelydra</taxon>
    </lineage>
</organism>